<comment type="caution">
    <text evidence="3">The sequence shown here is derived from an EMBL/GenBank/DDBJ whole genome shotgun (WGS) entry which is preliminary data.</text>
</comment>
<keyword evidence="4" id="KW-1185">Reference proteome</keyword>
<reference evidence="3 4" key="1">
    <citation type="submission" date="2024-11" db="EMBL/GenBank/DDBJ databases">
        <title>Chromosome-level genome assembly of the freshwater bivalve Anodonta woodiana.</title>
        <authorList>
            <person name="Chen X."/>
        </authorList>
    </citation>
    <scope>NUCLEOTIDE SEQUENCE [LARGE SCALE GENOMIC DNA]</scope>
    <source>
        <strain evidence="3">MN2024</strain>
        <tissue evidence="3">Gills</tissue>
    </source>
</reference>
<dbReference type="EMBL" id="JBJQND010000005">
    <property type="protein sequence ID" value="KAL3875372.1"/>
    <property type="molecule type" value="Genomic_DNA"/>
</dbReference>
<dbReference type="PROSITE" id="PS51376">
    <property type="entry name" value="DBB"/>
    <property type="match status" value="1"/>
</dbReference>
<evidence type="ECO:0000313" key="3">
    <source>
        <dbReference type="EMBL" id="KAL3875372.1"/>
    </source>
</evidence>
<dbReference type="InterPro" id="IPR017893">
    <property type="entry name" value="DBB_domain"/>
</dbReference>
<gene>
    <name evidence="3" type="ORF">ACJMK2_033325</name>
</gene>
<dbReference type="Pfam" id="PF14545">
    <property type="entry name" value="DBB"/>
    <property type="match status" value="1"/>
</dbReference>
<organism evidence="3 4">
    <name type="scientific">Sinanodonta woodiana</name>
    <name type="common">Chinese pond mussel</name>
    <name type="synonym">Anodonta woodiana</name>
    <dbReference type="NCBI Taxonomy" id="1069815"/>
    <lineage>
        <taxon>Eukaryota</taxon>
        <taxon>Metazoa</taxon>
        <taxon>Spiralia</taxon>
        <taxon>Lophotrochozoa</taxon>
        <taxon>Mollusca</taxon>
        <taxon>Bivalvia</taxon>
        <taxon>Autobranchia</taxon>
        <taxon>Heteroconchia</taxon>
        <taxon>Palaeoheterodonta</taxon>
        <taxon>Unionida</taxon>
        <taxon>Unionoidea</taxon>
        <taxon>Unionidae</taxon>
        <taxon>Unioninae</taxon>
        <taxon>Sinanodonta</taxon>
    </lineage>
</organism>
<dbReference type="SMART" id="SM01282">
    <property type="entry name" value="DBB"/>
    <property type="match status" value="1"/>
</dbReference>
<feature type="region of interest" description="Disordered" evidence="1">
    <location>
        <begin position="360"/>
        <end position="436"/>
    </location>
</feature>
<accession>A0ABD3WN14</accession>
<protein>
    <recommendedName>
        <fullName evidence="2">DBB domain-containing protein</fullName>
    </recommendedName>
</protein>
<evidence type="ECO:0000313" key="4">
    <source>
        <dbReference type="Proteomes" id="UP001634394"/>
    </source>
</evidence>
<sequence length="477" mass="53808">MSGEFCHCIFYQFDGESCAQSIKSFFSGRRYNVQFSLHKLENAKVGNVSNPGVFILLLTPDSYGLIKSQKHLDLNAIFPSPESSVLLLFSVDKTMTEITTLLSSRIRDFSKWTILEYSTMSSLGIQVMGLVEQLEENSRRVSLQQQVQVWPREGIKSGEQVLLIFTEPVDIDATVSFIQEWDSRTGIAERLNDMTFCFTVEAVEPGEKTVDVLKNDTSFGRVVLHVLEPRMPAIGNLLHNLINPVEFICQCLHITPSTRKELDKGFQELLSKKNTIDSNIFETLYSERLKDSHSNYELPTLLHFCAKHGFELFCMKLLRLPGSKEAMKMKNKDGLLPYQIAQNEGFDHLASVLQNSDNVPCDRSDFDTQTPTQYQIHPKNTSRLSPRSSPSNEDCRTRLVTGKTSTEHGNSGDVRTSTDYGHSDENKSGTHAPCRRMTNVTSVTVSRQNQASPGKPALPFTYGKMKKTEVHYHTIDS</sequence>
<dbReference type="PANTHER" id="PTHR16267:SF11">
    <property type="entry name" value="STUMPS, ISOFORM E"/>
    <property type="match status" value="1"/>
</dbReference>
<evidence type="ECO:0000256" key="1">
    <source>
        <dbReference type="SAM" id="MobiDB-lite"/>
    </source>
</evidence>
<dbReference type="PANTHER" id="PTHR16267">
    <property type="entry name" value="BANK1/PIK3AP1 FAMILY MEMBER"/>
    <property type="match status" value="1"/>
</dbReference>
<dbReference type="AlphaFoldDB" id="A0ABD3WN14"/>
<dbReference type="Proteomes" id="UP001634394">
    <property type="component" value="Unassembled WGS sequence"/>
</dbReference>
<proteinExistence type="predicted"/>
<feature type="domain" description="DBB" evidence="2">
    <location>
        <begin position="149"/>
        <end position="284"/>
    </location>
</feature>
<name>A0ABD3WN14_SINWO</name>
<feature type="compositionally biased region" description="Polar residues" evidence="1">
    <location>
        <begin position="402"/>
        <end position="420"/>
    </location>
</feature>
<feature type="compositionally biased region" description="Polar residues" evidence="1">
    <location>
        <begin position="367"/>
        <end position="392"/>
    </location>
</feature>
<dbReference type="InterPro" id="IPR052446">
    <property type="entry name" value="B-cell_PI3K-Signaling_Adptrs"/>
</dbReference>
<evidence type="ECO:0000259" key="2">
    <source>
        <dbReference type="PROSITE" id="PS51376"/>
    </source>
</evidence>